<dbReference type="EMBL" id="AACS02000011">
    <property type="protein sequence ID" value="EAU82156.2"/>
    <property type="molecule type" value="Genomic_DNA"/>
</dbReference>
<name>A8P8U3_COPC7</name>
<sequence length="610" mass="66045">MGPPTKSSNKKAVNPSQAKAPKTLRSSSRSASVKKTTAATKKNVKSKEVVEDTDGEERPDDPALPSTPPSHGRSLRKRSAPAPETPSSALKSLSLESPTKKARRGSVPALKPTLGSPFVEIKKSPVKANTLRTSCSPKKVPAKAARQEVIEDDFVVPDEDEGDECSDGDDYQPEDDGNEDCAQEDSEPEAVATDGEDLEDDVEDFVGENVDDEGATSDVETQEASDEEDGEEEIEHQGDEEGGEASADGSDEEEGSDTEIYEPGAFFPRVLSSRDPVLDIDSLQDPNAPEGVYPDDLSLLRPGSIESRTDNEATNILPSAIQRSLPQVKDAVIWRHLVWSGNKNAVNLARVAVGSVGSRPYERENTELIVRGRGTAICVVFGLVQESNLYSPRLWNGNTPGERQEFVSFNLLVNPFTFERQRIMAHTVMAMNNWSMKSTEHKGGLNLTTLSAKIGTPATKKKEPNTFFDLTANMVNTASAGYGSISPRRYTEKVPVYDATGIEDFDIDNHIDDLSGTLPQWPEGKEIPILSLVIAGYTVRHSLGTNSNKWLMNTYIQWVIVIADKDQAAGFPAPKASKAKASAKATSTKTPKSAAATQKPSRSSRSAKKT</sequence>
<dbReference type="Proteomes" id="UP000001861">
    <property type="component" value="Unassembled WGS sequence"/>
</dbReference>
<reference evidence="2 3" key="1">
    <citation type="journal article" date="2010" name="Proc. Natl. Acad. Sci. U.S.A.">
        <title>Insights into evolution of multicellular fungi from the assembled chromosomes of the mushroom Coprinopsis cinerea (Coprinus cinereus).</title>
        <authorList>
            <person name="Stajich J.E."/>
            <person name="Wilke S.K."/>
            <person name="Ahren D."/>
            <person name="Au C.H."/>
            <person name="Birren B.W."/>
            <person name="Borodovsky M."/>
            <person name="Burns C."/>
            <person name="Canback B."/>
            <person name="Casselton L.A."/>
            <person name="Cheng C.K."/>
            <person name="Deng J."/>
            <person name="Dietrich F.S."/>
            <person name="Fargo D.C."/>
            <person name="Farman M.L."/>
            <person name="Gathman A.C."/>
            <person name="Goldberg J."/>
            <person name="Guigo R."/>
            <person name="Hoegger P.J."/>
            <person name="Hooker J.B."/>
            <person name="Huggins A."/>
            <person name="James T.Y."/>
            <person name="Kamada T."/>
            <person name="Kilaru S."/>
            <person name="Kodira C."/>
            <person name="Kues U."/>
            <person name="Kupfer D."/>
            <person name="Kwan H.S."/>
            <person name="Lomsadze A."/>
            <person name="Li W."/>
            <person name="Lilly W.W."/>
            <person name="Ma L.J."/>
            <person name="Mackey A.J."/>
            <person name="Manning G."/>
            <person name="Martin F."/>
            <person name="Muraguchi H."/>
            <person name="Natvig D.O."/>
            <person name="Palmerini H."/>
            <person name="Ramesh M.A."/>
            <person name="Rehmeyer C.J."/>
            <person name="Roe B.A."/>
            <person name="Shenoy N."/>
            <person name="Stanke M."/>
            <person name="Ter-Hovhannisyan V."/>
            <person name="Tunlid A."/>
            <person name="Velagapudi R."/>
            <person name="Vision T.J."/>
            <person name="Zeng Q."/>
            <person name="Zolan M.E."/>
            <person name="Pukkila P.J."/>
        </authorList>
    </citation>
    <scope>NUCLEOTIDE SEQUENCE [LARGE SCALE GENOMIC DNA]</scope>
    <source>
        <strain evidence="3">Okayama-7 / 130 / ATCC MYA-4618 / FGSC 9003</strain>
    </source>
</reference>
<dbReference type="InParanoid" id="A8P8U3"/>
<feature type="compositionally biased region" description="Low complexity" evidence="1">
    <location>
        <begin position="572"/>
        <end position="600"/>
    </location>
</feature>
<gene>
    <name evidence="2" type="ORF">CC1G_11346</name>
</gene>
<dbReference type="GeneID" id="6016253"/>
<dbReference type="HOGENOM" id="CLU_447593_0_0_1"/>
<organism evidence="2 3">
    <name type="scientific">Coprinopsis cinerea (strain Okayama-7 / 130 / ATCC MYA-4618 / FGSC 9003)</name>
    <name type="common">Inky cap fungus</name>
    <name type="synonym">Hormographiella aspergillata</name>
    <dbReference type="NCBI Taxonomy" id="240176"/>
    <lineage>
        <taxon>Eukaryota</taxon>
        <taxon>Fungi</taxon>
        <taxon>Dikarya</taxon>
        <taxon>Basidiomycota</taxon>
        <taxon>Agaricomycotina</taxon>
        <taxon>Agaricomycetes</taxon>
        <taxon>Agaricomycetidae</taxon>
        <taxon>Agaricales</taxon>
        <taxon>Agaricineae</taxon>
        <taxon>Psathyrellaceae</taxon>
        <taxon>Coprinopsis</taxon>
    </lineage>
</organism>
<dbReference type="VEuPathDB" id="FungiDB:CC1G_11346"/>
<feature type="compositionally biased region" description="Acidic residues" evidence="1">
    <location>
        <begin position="150"/>
        <end position="258"/>
    </location>
</feature>
<accession>A8P8U3</accession>
<feature type="region of interest" description="Disordered" evidence="1">
    <location>
        <begin position="572"/>
        <end position="610"/>
    </location>
</feature>
<evidence type="ECO:0000313" key="2">
    <source>
        <dbReference type="EMBL" id="EAU82156.2"/>
    </source>
</evidence>
<evidence type="ECO:0000256" key="1">
    <source>
        <dbReference type="SAM" id="MobiDB-lite"/>
    </source>
</evidence>
<feature type="compositionally biased region" description="Low complexity" evidence="1">
    <location>
        <begin position="25"/>
        <end position="41"/>
    </location>
</feature>
<dbReference type="AlphaFoldDB" id="A8P8U3"/>
<evidence type="ECO:0000313" key="3">
    <source>
        <dbReference type="Proteomes" id="UP000001861"/>
    </source>
</evidence>
<feature type="region of interest" description="Disordered" evidence="1">
    <location>
        <begin position="1"/>
        <end position="117"/>
    </location>
</feature>
<dbReference type="KEGG" id="cci:CC1G_11346"/>
<feature type="region of interest" description="Disordered" evidence="1">
    <location>
        <begin position="132"/>
        <end position="258"/>
    </location>
</feature>
<dbReference type="RefSeq" id="XP_001839635.2">
    <property type="nucleotide sequence ID" value="XM_001839583.2"/>
</dbReference>
<protein>
    <submittedName>
        <fullName evidence="2">Uncharacterized protein</fullName>
    </submittedName>
</protein>
<feature type="compositionally biased region" description="Polar residues" evidence="1">
    <location>
        <begin position="85"/>
        <end position="97"/>
    </location>
</feature>
<proteinExistence type="predicted"/>
<feature type="compositionally biased region" description="Polar residues" evidence="1">
    <location>
        <begin position="1"/>
        <end position="17"/>
    </location>
</feature>
<comment type="caution">
    <text evidence="2">The sequence shown here is derived from an EMBL/GenBank/DDBJ whole genome shotgun (WGS) entry which is preliminary data.</text>
</comment>
<keyword evidence="3" id="KW-1185">Reference proteome</keyword>